<dbReference type="Proteomes" id="UP000324222">
    <property type="component" value="Unassembled WGS sequence"/>
</dbReference>
<sequence length="59" mass="6626">MYQATQVIGVIDVRREVAAVTLFGECSHMIRTALYKSLQPIESVGVLEEYEKRCPASTH</sequence>
<reference evidence="1 2" key="1">
    <citation type="submission" date="2019-05" db="EMBL/GenBank/DDBJ databases">
        <title>Another draft genome of Portunus trituberculatus and its Hox gene families provides insights of decapod evolution.</title>
        <authorList>
            <person name="Jeong J.-H."/>
            <person name="Song I."/>
            <person name="Kim S."/>
            <person name="Choi T."/>
            <person name="Kim D."/>
            <person name="Ryu S."/>
            <person name="Kim W."/>
        </authorList>
    </citation>
    <scope>NUCLEOTIDE SEQUENCE [LARGE SCALE GENOMIC DNA]</scope>
    <source>
        <tissue evidence="1">Muscle</tissue>
    </source>
</reference>
<accession>A0A5B7EN37</accession>
<keyword evidence="2" id="KW-1185">Reference proteome</keyword>
<proteinExistence type="predicted"/>
<organism evidence="1 2">
    <name type="scientific">Portunus trituberculatus</name>
    <name type="common">Swimming crab</name>
    <name type="synonym">Neptunus trituberculatus</name>
    <dbReference type="NCBI Taxonomy" id="210409"/>
    <lineage>
        <taxon>Eukaryota</taxon>
        <taxon>Metazoa</taxon>
        <taxon>Ecdysozoa</taxon>
        <taxon>Arthropoda</taxon>
        <taxon>Crustacea</taxon>
        <taxon>Multicrustacea</taxon>
        <taxon>Malacostraca</taxon>
        <taxon>Eumalacostraca</taxon>
        <taxon>Eucarida</taxon>
        <taxon>Decapoda</taxon>
        <taxon>Pleocyemata</taxon>
        <taxon>Brachyura</taxon>
        <taxon>Eubrachyura</taxon>
        <taxon>Portunoidea</taxon>
        <taxon>Portunidae</taxon>
        <taxon>Portuninae</taxon>
        <taxon>Portunus</taxon>
    </lineage>
</organism>
<dbReference type="EMBL" id="VSRR010003045">
    <property type="protein sequence ID" value="MPC34393.1"/>
    <property type="molecule type" value="Genomic_DNA"/>
</dbReference>
<comment type="caution">
    <text evidence="1">The sequence shown here is derived from an EMBL/GenBank/DDBJ whole genome shotgun (WGS) entry which is preliminary data.</text>
</comment>
<dbReference type="AlphaFoldDB" id="A0A5B7EN37"/>
<name>A0A5B7EN37_PORTR</name>
<evidence type="ECO:0000313" key="1">
    <source>
        <dbReference type="EMBL" id="MPC34393.1"/>
    </source>
</evidence>
<evidence type="ECO:0000313" key="2">
    <source>
        <dbReference type="Proteomes" id="UP000324222"/>
    </source>
</evidence>
<gene>
    <name evidence="1" type="ORF">E2C01_027780</name>
</gene>
<protein>
    <submittedName>
        <fullName evidence="1">Uncharacterized protein</fullName>
    </submittedName>
</protein>